<protein>
    <recommendedName>
        <fullName evidence="3">1-phosphatidylinositol phosphodiesterase</fullName>
        <ecNumber evidence="2">4.6.1.13</ecNumber>
    </recommendedName>
    <alternativeName>
        <fullName evidence="4">Phosphatidylinositol diacylglycerol-lyase</fullName>
    </alternativeName>
    <alternativeName>
        <fullName evidence="5">Phosphatidylinositol-specific phospholipase C</fullName>
    </alternativeName>
</protein>
<dbReference type="SMART" id="SM00148">
    <property type="entry name" value="PLCXc"/>
    <property type="match status" value="1"/>
</dbReference>
<evidence type="ECO:0000313" key="7">
    <source>
        <dbReference type="EMBL" id="GCD40646.1"/>
    </source>
</evidence>
<dbReference type="GO" id="GO:0008081">
    <property type="term" value="F:phosphoric diester hydrolase activity"/>
    <property type="evidence" value="ECO:0007669"/>
    <property type="project" value="InterPro"/>
</dbReference>
<dbReference type="PANTHER" id="PTHR13593">
    <property type="match status" value="1"/>
</dbReference>
<dbReference type="CDD" id="cd00161">
    <property type="entry name" value="beta-trefoil_Ricin-like"/>
    <property type="match status" value="1"/>
</dbReference>
<dbReference type="Pfam" id="PF00388">
    <property type="entry name" value="PI-PLC-X"/>
    <property type="match status" value="1"/>
</dbReference>
<evidence type="ECO:0000259" key="6">
    <source>
        <dbReference type="SMART" id="SM00148"/>
    </source>
</evidence>
<evidence type="ECO:0000256" key="2">
    <source>
        <dbReference type="ARBA" id="ARBA00012581"/>
    </source>
</evidence>
<dbReference type="EMBL" id="BHZD01000001">
    <property type="protein sequence ID" value="GCD40646.1"/>
    <property type="molecule type" value="Genomic_DNA"/>
</dbReference>
<dbReference type="InterPro" id="IPR000772">
    <property type="entry name" value="Ricin_B_lectin"/>
</dbReference>
<evidence type="ECO:0000256" key="3">
    <source>
        <dbReference type="ARBA" id="ARBA00019758"/>
    </source>
</evidence>
<keyword evidence="8" id="KW-1185">Reference proteome</keyword>
<comment type="catalytic activity">
    <reaction evidence="1">
        <text>a 1,2-diacyl-sn-glycero-3-phospho-(1D-myo-inositol) = 1D-myo-inositol 1,2-cyclic phosphate + a 1,2-diacyl-sn-glycerol</text>
        <dbReference type="Rhea" id="RHEA:17093"/>
        <dbReference type="ChEBI" id="CHEBI:17815"/>
        <dbReference type="ChEBI" id="CHEBI:57880"/>
        <dbReference type="ChEBI" id="CHEBI:58484"/>
        <dbReference type="EC" id="4.6.1.13"/>
    </reaction>
</comment>
<dbReference type="Pfam" id="PF14200">
    <property type="entry name" value="RicinB_lectin_2"/>
    <property type="match status" value="1"/>
</dbReference>
<dbReference type="Gene3D" id="2.80.10.50">
    <property type="match status" value="1"/>
</dbReference>
<dbReference type="EC" id="4.6.1.13" evidence="2"/>
<gene>
    <name evidence="7" type="primary">plcA_1</name>
    <name evidence="7" type="ORF">GKJPGBOP_00299</name>
</gene>
<dbReference type="InterPro" id="IPR051057">
    <property type="entry name" value="PI-PLC_domain"/>
</dbReference>
<dbReference type="InterPro" id="IPR000909">
    <property type="entry name" value="PLipase_C_PInositol-sp_X_dom"/>
</dbReference>
<dbReference type="Gene3D" id="3.20.20.190">
    <property type="entry name" value="Phosphatidylinositol (PI) phosphodiesterase"/>
    <property type="match status" value="1"/>
</dbReference>
<dbReference type="AlphaFoldDB" id="A0A401VUA5"/>
<dbReference type="PROSITE" id="PS51318">
    <property type="entry name" value="TAT"/>
    <property type="match status" value="1"/>
</dbReference>
<accession>A0A401VUA5</accession>
<dbReference type="InterPro" id="IPR035992">
    <property type="entry name" value="Ricin_B-like_lectins"/>
</dbReference>
<reference evidence="7 8" key="1">
    <citation type="submission" date="2018-11" db="EMBL/GenBank/DDBJ databases">
        <title>Whole genome sequence of Streptomyces paromomycinus NBRC 15454(T).</title>
        <authorList>
            <person name="Komaki H."/>
            <person name="Tamura T."/>
        </authorList>
    </citation>
    <scope>NUCLEOTIDE SEQUENCE [LARGE SCALE GENOMIC DNA]</scope>
    <source>
        <strain evidence="7 8">NBRC 15454</strain>
    </source>
</reference>
<dbReference type="SUPFAM" id="SSF50370">
    <property type="entry name" value="Ricin B-like lectins"/>
    <property type="match status" value="1"/>
</dbReference>
<dbReference type="InterPro" id="IPR017946">
    <property type="entry name" value="PLC-like_Pdiesterase_TIM-brl"/>
</dbReference>
<dbReference type="InterPro" id="IPR006311">
    <property type="entry name" value="TAT_signal"/>
</dbReference>
<evidence type="ECO:0000256" key="4">
    <source>
        <dbReference type="ARBA" id="ARBA00030474"/>
    </source>
</evidence>
<sequence length="476" mass="54004">MTELDRRRFLRDAALTVGAAGVPLAFSGRSSVWAGPLTSPSVETREALPRSGDLGGVRAATVQWMSRVPEDINIRNMSIPGTHESCARHPGNSAGFAQCQNRPLDWQLRAGVRYIDIRCQNWEDYFTIHHGRFYQNMVFGQVLQICVDFLNKYPTETILMRMQQEHSTDNDRYKRIFKDYLDKKGWRSFFHIDTSFPTLKTARKKIVLMSGLPYVDEGLPFSNGNYFSTQDLYSDPTLAKKKTVIESQLRNAIWQFDGNKMYINHLSANGAGGSTWTPWSYVKDLNPWTRKLLEGQYYYKTHRTGVIAMDYVDSPDANWDAGEIDMTASVIRLNTFKRPTLQVGKSYVIWNRGTGKALDGGTAQTSVVQWTYSGSPQQRWTLETAENGTYRLRCERSGKCLTCHPGDGATQQNSNHNTWRIAPHSDGDGFQLKLDATGTYLHTADNNKGSGVQPRLGSDATLDQYRWVFDERVQVQ</sequence>
<dbReference type="CDD" id="cd08586">
    <property type="entry name" value="PI-PLCc_BcPLC_like"/>
    <property type="match status" value="1"/>
</dbReference>
<feature type="domain" description="Phosphatidylinositol-specific phospholipase C X" evidence="6">
    <location>
        <begin position="70"/>
        <end position="211"/>
    </location>
</feature>
<dbReference type="RefSeq" id="WP_125051066.1">
    <property type="nucleotide sequence ID" value="NZ_BHZD01000001.1"/>
</dbReference>
<dbReference type="PROSITE" id="PS50007">
    <property type="entry name" value="PIPLC_X_DOMAIN"/>
    <property type="match status" value="1"/>
</dbReference>
<comment type="caution">
    <text evidence="7">The sequence shown here is derived from an EMBL/GenBank/DDBJ whole genome shotgun (WGS) entry which is preliminary data.</text>
</comment>
<evidence type="ECO:0000313" key="8">
    <source>
        <dbReference type="Proteomes" id="UP000286746"/>
    </source>
</evidence>
<dbReference type="GO" id="GO:0006629">
    <property type="term" value="P:lipid metabolic process"/>
    <property type="evidence" value="ECO:0007669"/>
    <property type="project" value="InterPro"/>
</dbReference>
<evidence type="ECO:0000256" key="5">
    <source>
        <dbReference type="ARBA" id="ARBA00030782"/>
    </source>
</evidence>
<dbReference type="GO" id="GO:0004436">
    <property type="term" value="F:phosphatidylinositol diacylglycerol-lyase activity"/>
    <property type="evidence" value="ECO:0007669"/>
    <property type="project" value="UniProtKB-EC"/>
</dbReference>
<organism evidence="7 8">
    <name type="scientific">Streptomyces paromomycinus</name>
    <name type="common">Streptomyces rimosus subsp. paromomycinus</name>
    <dbReference type="NCBI Taxonomy" id="92743"/>
    <lineage>
        <taxon>Bacteria</taxon>
        <taxon>Bacillati</taxon>
        <taxon>Actinomycetota</taxon>
        <taxon>Actinomycetes</taxon>
        <taxon>Kitasatosporales</taxon>
        <taxon>Streptomycetaceae</taxon>
        <taxon>Streptomyces</taxon>
    </lineage>
</organism>
<proteinExistence type="predicted"/>
<evidence type="ECO:0000256" key="1">
    <source>
        <dbReference type="ARBA" id="ARBA00001316"/>
    </source>
</evidence>
<dbReference type="PANTHER" id="PTHR13593:SF113">
    <property type="entry name" value="SI:DKEY-266F7.9"/>
    <property type="match status" value="1"/>
</dbReference>
<dbReference type="SUPFAM" id="SSF51695">
    <property type="entry name" value="PLC-like phosphodiesterases"/>
    <property type="match status" value="1"/>
</dbReference>
<name>A0A401VUA5_STREY</name>
<dbReference type="Proteomes" id="UP000286746">
    <property type="component" value="Unassembled WGS sequence"/>
</dbReference>